<dbReference type="PANTHER" id="PTHR43133:SF8">
    <property type="entry name" value="RNA POLYMERASE SIGMA FACTOR HI_1459-RELATED"/>
    <property type="match status" value="1"/>
</dbReference>
<dbReference type="InterPro" id="IPR039425">
    <property type="entry name" value="RNA_pol_sigma-70-like"/>
</dbReference>
<dbReference type="CDD" id="cd06171">
    <property type="entry name" value="Sigma70_r4"/>
    <property type="match status" value="1"/>
</dbReference>
<dbReference type="OrthoDB" id="1100095at2"/>
<evidence type="ECO:0000256" key="1">
    <source>
        <dbReference type="ARBA" id="ARBA00010641"/>
    </source>
</evidence>
<keyword evidence="3" id="KW-0731">Sigma factor</keyword>
<dbReference type="PANTHER" id="PTHR43133">
    <property type="entry name" value="RNA POLYMERASE ECF-TYPE SIGMA FACTO"/>
    <property type="match status" value="1"/>
</dbReference>
<dbReference type="InterPro" id="IPR013249">
    <property type="entry name" value="RNA_pol_sigma70_r4_t2"/>
</dbReference>
<dbReference type="GO" id="GO:0003677">
    <property type="term" value="F:DNA binding"/>
    <property type="evidence" value="ECO:0007669"/>
    <property type="project" value="UniProtKB-KW"/>
</dbReference>
<reference evidence="8 9" key="1">
    <citation type="submission" date="2016-10" db="EMBL/GenBank/DDBJ databases">
        <authorList>
            <person name="de Groot N.N."/>
        </authorList>
    </citation>
    <scope>NUCLEOTIDE SEQUENCE [LARGE SCALE GENOMIC DNA]</scope>
    <source>
        <strain evidence="8 9">DSM 22900</strain>
    </source>
</reference>
<dbReference type="Gene3D" id="1.10.1740.10">
    <property type="match status" value="1"/>
</dbReference>
<keyword evidence="4" id="KW-0238">DNA-binding</keyword>
<evidence type="ECO:0000259" key="6">
    <source>
        <dbReference type="Pfam" id="PF04542"/>
    </source>
</evidence>
<dbReference type="Pfam" id="PF08281">
    <property type="entry name" value="Sigma70_r4_2"/>
    <property type="match status" value="1"/>
</dbReference>
<organism evidence="8 9">
    <name type="scientific">Parapedobacter composti</name>
    <dbReference type="NCBI Taxonomy" id="623281"/>
    <lineage>
        <taxon>Bacteria</taxon>
        <taxon>Pseudomonadati</taxon>
        <taxon>Bacteroidota</taxon>
        <taxon>Sphingobacteriia</taxon>
        <taxon>Sphingobacteriales</taxon>
        <taxon>Sphingobacteriaceae</taxon>
        <taxon>Parapedobacter</taxon>
    </lineage>
</organism>
<gene>
    <name evidence="8" type="ORF">SAMN05421747_108147</name>
</gene>
<dbReference type="InterPro" id="IPR007627">
    <property type="entry name" value="RNA_pol_sigma70_r2"/>
</dbReference>
<comment type="similarity">
    <text evidence="1">Belongs to the sigma-70 factor family. ECF subfamily.</text>
</comment>
<dbReference type="SUPFAM" id="SSF88946">
    <property type="entry name" value="Sigma2 domain of RNA polymerase sigma factors"/>
    <property type="match status" value="1"/>
</dbReference>
<dbReference type="Proteomes" id="UP000199577">
    <property type="component" value="Unassembled WGS sequence"/>
</dbReference>
<accession>A0A1I1I9H8</accession>
<evidence type="ECO:0000256" key="5">
    <source>
        <dbReference type="ARBA" id="ARBA00023163"/>
    </source>
</evidence>
<feature type="domain" description="RNA polymerase sigma factor 70 region 4 type 2" evidence="7">
    <location>
        <begin position="115"/>
        <end position="167"/>
    </location>
</feature>
<dbReference type="STRING" id="623281.SAMN05421747_108147"/>
<evidence type="ECO:0000256" key="4">
    <source>
        <dbReference type="ARBA" id="ARBA00023125"/>
    </source>
</evidence>
<dbReference type="InterPro" id="IPR036388">
    <property type="entry name" value="WH-like_DNA-bd_sf"/>
</dbReference>
<evidence type="ECO:0000313" key="8">
    <source>
        <dbReference type="EMBL" id="SFC32691.1"/>
    </source>
</evidence>
<dbReference type="GO" id="GO:0016987">
    <property type="term" value="F:sigma factor activity"/>
    <property type="evidence" value="ECO:0007669"/>
    <property type="project" value="UniProtKB-KW"/>
</dbReference>
<keyword evidence="9" id="KW-1185">Reference proteome</keyword>
<sequence length="175" mass="20589">METCVLDERSVCKEAVFARFFREQVKTLRHFLYYRFGDMERASDVAQEAFAALWQHCDKVPYERAKPYLYSVAYRKMLKVKAHEKVMLTYSKNGNHETESFESPQFLLEEKQFKERLLRAIANLSDAQRQAFLMHRVDKLKYAEIAAVLGISVKAVEKRIHLAMLALKKTLTEFK</sequence>
<dbReference type="SUPFAM" id="SSF88659">
    <property type="entry name" value="Sigma3 and sigma4 domains of RNA polymerase sigma factors"/>
    <property type="match status" value="1"/>
</dbReference>
<feature type="domain" description="RNA polymerase sigma-70 region 2" evidence="6">
    <location>
        <begin position="22"/>
        <end position="79"/>
    </location>
</feature>
<dbReference type="GO" id="GO:0006352">
    <property type="term" value="P:DNA-templated transcription initiation"/>
    <property type="evidence" value="ECO:0007669"/>
    <property type="project" value="InterPro"/>
</dbReference>
<dbReference type="RefSeq" id="WP_090973550.1">
    <property type="nucleotide sequence ID" value="NZ_FOLL01000008.1"/>
</dbReference>
<dbReference type="InterPro" id="IPR014284">
    <property type="entry name" value="RNA_pol_sigma-70_dom"/>
</dbReference>
<keyword evidence="5" id="KW-0804">Transcription</keyword>
<dbReference type="Gene3D" id="1.10.10.10">
    <property type="entry name" value="Winged helix-like DNA-binding domain superfamily/Winged helix DNA-binding domain"/>
    <property type="match status" value="1"/>
</dbReference>
<dbReference type="NCBIfam" id="TIGR02937">
    <property type="entry name" value="sigma70-ECF"/>
    <property type="match status" value="1"/>
</dbReference>
<proteinExistence type="inferred from homology"/>
<dbReference type="InterPro" id="IPR013325">
    <property type="entry name" value="RNA_pol_sigma_r2"/>
</dbReference>
<evidence type="ECO:0000256" key="3">
    <source>
        <dbReference type="ARBA" id="ARBA00023082"/>
    </source>
</evidence>
<name>A0A1I1I9H8_9SPHI</name>
<evidence type="ECO:0000259" key="7">
    <source>
        <dbReference type="Pfam" id="PF08281"/>
    </source>
</evidence>
<protein>
    <submittedName>
        <fullName evidence="8">RNA polymerase sigma-70 factor, ECF subfamily</fullName>
    </submittedName>
</protein>
<dbReference type="InterPro" id="IPR013324">
    <property type="entry name" value="RNA_pol_sigma_r3/r4-like"/>
</dbReference>
<dbReference type="Pfam" id="PF04542">
    <property type="entry name" value="Sigma70_r2"/>
    <property type="match status" value="1"/>
</dbReference>
<evidence type="ECO:0000256" key="2">
    <source>
        <dbReference type="ARBA" id="ARBA00023015"/>
    </source>
</evidence>
<dbReference type="AlphaFoldDB" id="A0A1I1I9H8"/>
<dbReference type="EMBL" id="FOLL01000008">
    <property type="protein sequence ID" value="SFC32691.1"/>
    <property type="molecule type" value="Genomic_DNA"/>
</dbReference>
<evidence type="ECO:0000313" key="9">
    <source>
        <dbReference type="Proteomes" id="UP000199577"/>
    </source>
</evidence>
<keyword evidence="2" id="KW-0805">Transcription regulation</keyword>